<keyword evidence="2" id="KW-0479">Metal-binding</keyword>
<accession>A0A9P0I774</accession>
<dbReference type="GO" id="GO:0008270">
    <property type="term" value="F:zinc ion binding"/>
    <property type="evidence" value="ECO:0007669"/>
    <property type="project" value="UniProtKB-KW"/>
</dbReference>
<dbReference type="PANTHER" id="PTHR24376:SF235">
    <property type="entry name" value="C2H2-TYPE DOMAIN-CONTAINING PROTEIN"/>
    <property type="match status" value="1"/>
</dbReference>
<keyword evidence="6" id="KW-0539">Nucleus</keyword>
<comment type="subcellular location">
    <subcellularLocation>
        <location evidence="1">Nucleus</location>
    </subcellularLocation>
</comment>
<dbReference type="AlphaFoldDB" id="A0A9P0I774"/>
<dbReference type="PROSITE" id="PS00028">
    <property type="entry name" value="ZINC_FINGER_C2H2_1"/>
    <property type="match status" value="9"/>
</dbReference>
<dbReference type="EMBL" id="LR824559">
    <property type="protein sequence ID" value="CAH1642757.1"/>
    <property type="molecule type" value="Genomic_DNA"/>
</dbReference>
<dbReference type="PROSITE" id="PS50157">
    <property type="entry name" value="ZINC_FINGER_C2H2_2"/>
    <property type="match status" value="9"/>
</dbReference>
<feature type="domain" description="C2H2-type" evidence="9">
    <location>
        <begin position="527"/>
        <end position="555"/>
    </location>
</feature>
<protein>
    <recommendedName>
        <fullName evidence="9">C2H2-type domain-containing protein</fullName>
    </recommendedName>
</protein>
<dbReference type="Pfam" id="PF12874">
    <property type="entry name" value="zf-met"/>
    <property type="match status" value="3"/>
</dbReference>
<feature type="domain" description="C2H2-type" evidence="9">
    <location>
        <begin position="557"/>
        <end position="585"/>
    </location>
</feature>
<keyword evidence="4 7" id="KW-0863">Zinc-finger</keyword>
<dbReference type="SMART" id="SM00355">
    <property type="entry name" value="ZnF_C2H2"/>
    <property type="match status" value="11"/>
</dbReference>
<evidence type="ECO:0000259" key="9">
    <source>
        <dbReference type="PROSITE" id="PS50157"/>
    </source>
</evidence>
<dbReference type="InterPro" id="IPR013087">
    <property type="entry name" value="Znf_C2H2_type"/>
</dbReference>
<feature type="domain" description="C2H2-type" evidence="9">
    <location>
        <begin position="334"/>
        <end position="361"/>
    </location>
</feature>
<feature type="domain" description="C2H2-type" evidence="9">
    <location>
        <begin position="435"/>
        <end position="462"/>
    </location>
</feature>
<feature type="domain" description="C2H2-type" evidence="9">
    <location>
        <begin position="586"/>
        <end position="609"/>
    </location>
</feature>
<keyword evidence="11" id="KW-1185">Reference proteome</keyword>
<keyword evidence="5" id="KW-0862">Zinc</keyword>
<evidence type="ECO:0000256" key="8">
    <source>
        <dbReference type="SAM" id="MobiDB-lite"/>
    </source>
</evidence>
<dbReference type="PANTHER" id="PTHR24376">
    <property type="entry name" value="ZINC FINGER PROTEIN"/>
    <property type="match status" value="1"/>
</dbReference>
<dbReference type="Proteomes" id="UP001153321">
    <property type="component" value="Chromosome 28"/>
</dbReference>
<evidence type="ECO:0000313" key="11">
    <source>
        <dbReference type="Proteomes" id="UP001153321"/>
    </source>
</evidence>
<dbReference type="InterPro" id="IPR036236">
    <property type="entry name" value="Znf_C2H2_sf"/>
</dbReference>
<evidence type="ECO:0000313" key="10">
    <source>
        <dbReference type="EMBL" id="CAH1642757.1"/>
    </source>
</evidence>
<feature type="region of interest" description="Disordered" evidence="8">
    <location>
        <begin position="305"/>
        <end position="324"/>
    </location>
</feature>
<dbReference type="Pfam" id="PF00096">
    <property type="entry name" value="zf-C2H2"/>
    <property type="match status" value="3"/>
</dbReference>
<reference evidence="10" key="1">
    <citation type="submission" date="2022-02" db="EMBL/GenBank/DDBJ databases">
        <authorList>
            <person name="King R."/>
        </authorList>
    </citation>
    <scope>NUCLEOTIDE SEQUENCE</scope>
</reference>
<dbReference type="SUPFAM" id="SSF57667">
    <property type="entry name" value="beta-beta-alpha zinc fingers"/>
    <property type="match status" value="4"/>
</dbReference>
<organism evidence="10 11">
    <name type="scientific">Spodoptera littoralis</name>
    <name type="common">Egyptian cotton leafworm</name>
    <dbReference type="NCBI Taxonomy" id="7109"/>
    <lineage>
        <taxon>Eukaryota</taxon>
        <taxon>Metazoa</taxon>
        <taxon>Ecdysozoa</taxon>
        <taxon>Arthropoda</taxon>
        <taxon>Hexapoda</taxon>
        <taxon>Insecta</taxon>
        <taxon>Pterygota</taxon>
        <taxon>Neoptera</taxon>
        <taxon>Endopterygota</taxon>
        <taxon>Lepidoptera</taxon>
        <taxon>Glossata</taxon>
        <taxon>Ditrysia</taxon>
        <taxon>Noctuoidea</taxon>
        <taxon>Noctuidae</taxon>
        <taxon>Amphipyrinae</taxon>
        <taxon>Spodoptera</taxon>
    </lineage>
</organism>
<evidence type="ECO:0000256" key="7">
    <source>
        <dbReference type="PROSITE-ProRule" id="PRU00042"/>
    </source>
</evidence>
<feature type="domain" description="C2H2-type" evidence="9">
    <location>
        <begin position="498"/>
        <end position="521"/>
    </location>
</feature>
<evidence type="ECO:0000256" key="6">
    <source>
        <dbReference type="ARBA" id="ARBA00023242"/>
    </source>
</evidence>
<dbReference type="Gene3D" id="3.30.160.60">
    <property type="entry name" value="Classic Zinc Finger"/>
    <property type="match status" value="6"/>
</dbReference>
<keyword evidence="3" id="KW-0677">Repeat</keyword>
<feature type="domain" description="C2H2-type" evidence="9">
    <location>
        <begin position="202"/>
        <end position="230"/>
    </location>
</feature>
<gene>
    <name evidence="10" type="ORF">SPLIT_LOCUS8113</name>
</gene>
<feature type="domain" description="C2H2-type" evidence="9">
    <location>
        <begin position="232"/>
        <end position="259"/>
    </location>
</feature>
<sequence length="615" mass="72149">MDSEENGLCCGCLSTGRKMILQVEYWKKLTFSQIINEFTLSDGDSTPVWLCWECDANLHQFTKFKNKVKTSYVMFLDFVKQNTKLSQFQPRPRLTNHVLYNFDTLNTDHKPFQIIPSQNSEISIKEEFTDIIEDNNSDDEKLIVYKTYNKQKNGRLKRKRRKRNVDRDRDLELFEEVELSAEELSEERRVALLREEYVNAMFKCEKCILSFPNAEDLKDHLHVKHELNKSNYKCEICECSFASEVSYNYHRNKHIRRYECSVCMERCVSKRAVAKHYESTHCHGPSIDIDVRNNHMELVTQHHRKEVDTQNEQNGLPKDTEEGIDDSTNSAPLFACDSCNKSFKWKASLRKHMEIHRIETGQKRKPYCEPCKLSFTNTANLQKHVRTSSNHQIQLKLRKLTEVLPDSGNPEKRQQHIDQHIEQIKCSVKKSRQQYPCPQCDKKFQWRGNLLRHVHSHVARATGNLVCKPCNRTFSSIATYQQHMKISRKHVSENDFKYMCSDCGKRFPNKTQLKDHVDWEHLKNFVHKCDQCQKVLKSKTSLYLHKQVVHRSENTEHLCHHCGRSFANQSKLRNHMLAVHSGQAAYKCATCGARFSWLSCLSRHNKKLHPQPGTA</sequence>
<feature type="domain" description="C2H2-type" evidence="9">
    <location>
        <begin position="465"/>
        <end position="495"/>
    </location>
</feature>
<evidence type="ECO:0000256" key="4">
    <source>
        <dbReference type="ARBA" id="ARBA00022771"/>
    </source>
</evidence>
<proteinExistence type="predicted"/>
<dbReference type="FunFam" id="3.30.160.60:FF:000110">
    <property type="entry name" value="Zinc finger protein-like"/>
    <property type="match status" value="1"/>
</dbReference>
<evidence type="ECO:0000256" key="3">
    <source>
        <dbReference type="ARBA" id="ARBA00022737"/>
    </source>
</evidence>
<name>A0A9P0I774_SPOLI</name>
<evidence type="ECO:0000256" key="5">
    <source>
        <dbReference type="ARBA" id="ARBA00022833"/>
    </source>
</evidence>
<evidence type="ECO:0000256" key="1">
    <source>
        <dbReference type="ARBA" id="ARBA00004123"/>
    </source>
</evidence>
<dbReference type="GO" id="GO:0005634">
    <property type="term" value="C:nucleus"/>
    <property type="evidence" value="ECO:0007669"/>
    <property type="project" value="UniProtKB-SubCell"/>
</dbReference>
<evidence type="ECO:0000256" key="2">
    <source>
        <dbReference type="ARBA" id="ARBA00022723"/>
    </source>
</evidence>